<evidence type="ECO:0000313" key="2">
    <source>
        <dbReference type="Proteomes" id="UP001141806"/>
    </source>
</evidence>
<gene>
    <name evidence="1" type="ORF">NE237_010277</name>
</gene>
<dbReference type="EMBL" id="JAMYWD010000002">
    <property type="protein sequence ID" value="KAJ4979497.1"/>
    <property type="molecule type" value="Genomic_DNA"/>
</dbReference>
<reference evidence="1" key="1">
    <citation type="journal article" date="2023" name="Plant J.">
        <title>The genome of the king protea, Protea cynaroides.</title>
        <authorList>
            <person name="Chang J."/>
            <person name="Duong T.A."/>
            <person name="Schoeman C."/>
            <person name="Ma X."/>
            <person name="Roodt D."/>
            <person name="Barker N."/>
            <person name="Li Z."/>
            <person name="Van de Peer Y."/>
            <person name="Mizrachi E."/>
        </authorList>
    </citation>
    <scope>NUCLEOTIDE SEQUENCE</scope>
    <source>
        <tissue evidence="1">Young leaves</tissue>
    </source>
</reference>
<comment type="caution">
    <text evidence="1">The sequence shown here is derived from an EMBL/GenBank/DDBJ whole genome shotgun (WGS) entry which is preliminary data.</text>
</comment>
<protein>
    <submittedName>
        <fullName evidence="1">Uncharacterized protein</fullName>
    </submittedName>
</protein>
<dbReference type="Proteomes" id="UP001141806">
    <property type="component" value="Unassembled WGS sequence"/>
</dbReference>
<accession>A0A9Q0R1F9</accession>
<proteinExistence type="predicted"/>
<keyword evidence="2" id="KW-1185">Reference proteome</keyword>
<sequence>MFANSLWCTQFDQATVYVHPLLLTLFRHLHWAKRPFRYEAMWSLHTDYRRVVQNCWKEDESHEWQGGEFLRKIDQTQAQFKLWNKNVFGHLQTKIAEVKSSTPGHSAATTQ</sequence>
<dbReference type="AlphaFoldDB" id="A0A9Q0R1F9"/>
<name>A0A9Q0R1F9_9MAGN</name>
<organism evidence="1 2">
    <name type="scientific">Protea cynaroides</name>
    <dbReference type="NCBI Taxonomy" id="273540"/>
    <lineage>
        <taxon>Eukaryota</taxon>
        <taxon>Viridiplantae</taxon>
        <taxon>Streptophyta</taxon>
        <taxon>Embryophyta</taxon>
        <taxon>Tracheophyta</taxon>
        <taxon>Spermatophyta</taxon>
        <taxon>Magnoliopsida</taxon>
        <taxon>Proteales</taxon>
        <taxon>Proteaceae</taxon>
        <taxon>Protea</taxon>
    </lineage>
</organism>
<dbReference type="OrthoDB" id="1434413at2759"/>
<evidence type="ECO:0000313" key="1">
    <source>
        <dbReference type="EMBL" id="KAJ4979497.1"/>
    </source>
</evidence>